<dbReference type="AlphaFoldDB" id="A0A3N4YMW5"/>
<protein>
    <submittedName>
        <fullName evidence="2">Putative regulator of septum formation</fullName>
    </submittedName>
</protein>
<dbReference type="RefSeq" id="WP_123813051.1">
    <property type="nucleotide sequence ID" value="NZ_RKQZ01000001.1"/>
</dbReference>
<evidence type="ECO:0000313" key="3">
    <source>
        <dbReference type="Proteomes" id="UP000280501"/>
    </source>
</evidence>
<accession>A0A3N4YMW5</accession>
<name>A0A3N4YMW5_9MICO</name>
<evidence type="ECO:0000259" key="1">
    <source>
        <dbReference type="Pfam" id="PF13845"/>
    </source>
</evidence>
<feature type="domain" description="Septum formation-related" evidence="1">
    <location>
        <begin position="44"/>
        <end position="161"/>
    </location>
</feature>
<dbReference type="PROSITE" id="PS51257">
    <property type="entry name" value="PROKAR_LIPOPROTEIN"/>
    <property type="match status" value="1"/>
</dbReference>
<proteinExistence type="predicted"/>
<reference evidence="2 3" key="1">
    <citation type="submission" date="2018-11" db="EMBL/GenBank/DDBJ databases">
        <title>Sequencing the genomes of 1000 actinobacteria strains.</title>
        <authorList>
            <person name="Klenk H.-P."/>
        </authorList>
    </citation>
    <scope>NUCLEOTIDE SEQUENCE [LARGE SCALE GENOMIC DNA]</scope>
    <source>
        <strain evidence="2 3">DSM 15700</strain>
    </source>
</reference>
<keyword evidence="3" id="KW-1185">Reference proteome</keyword>
<dbReference type="Pfam" id="PF13845">
    <property type="entry name" value="Septum_form"/>
    <property type="match status" value="1"/>
</dbReference>
<evidence type="ECO:0000313" key="2">
    <source>
        <dbReference type="EMBL" id="RPF19800.1"/>
    </source>
</evidence>
<dbReference type="OrthoDB" id="3628931at2"/>
<organism evidence="2 3">
    <name type="scientific">Myceligenerans xiligouense</name>
    <dbReference type="NCBI Taxonomy" id="253184"/>
    <lineage>
        <taxon>Bacteria</taxon>
        <taxon>Bacillati</taxon>
        <taxon>Actinomycetota</taxon>
        <taxon>Actinomycetes</taxon>
        <taxon>Micrococcales</taxon>
        <taxon>Promicromonosporaceae</taxon>
        <taxon>Myceligenerans</taxon>
    </lineage>
</organism>
<gene>
    <name evidence="2" type="ORF">EDD34_0364</name>
</gene>
<comment type="caution">
    <text evidence="2">The sequence shown here is derived from an EMBL/GenBank/DDBJ whole genome shotgun (WGS) entry which is preliminary data.</text>
</comment>
<dbReference type="EMBL" id="RKQZ01000001">
    <property type="protein sequence ID" value="RPF19800.1"/>
    <property type="molecule type" value="Genomic_DNA"/>
</dbReference>
<dbReference type="InterPro" id="IPR026004">
    <property type="entry name" value="Septum_form"/>
</dbReference>
<dbReference type="Proteomes" id="UP000280501">
    <property type="component" value="Unassembled WGS sequence"/>
</dbReference>
<sequence>MLLRTTSPTAHRARGVAAVVGAALAIGMLSGCSAIDSFLEGTSDEAPRDENGEITEASDADAMSVEIGDCLDIAELENQATFTDLPVMPCDEEHTGEIYAEKDLANGEYPGEKDVTAEADTFCEGEFEAFVGVPYSESELYFWSFYPTEASWQQEDRTVQCVLESEKPVTDTLEGVGR</sequence>